<dbReference type="InterPro" id="IPR009057">
    <property type="entry name" value="Homeodomain-like_sf"/>
</dbReference>
<dbReference type="EMBL" id="JAEMHM010000010">
    <property type="protein sequence ID" value="MBJ6725654.1"/>
    <property type="molecule type" value="Genomic_DNA"/>
</dbReference>
<dbReference type="SMART" id="SM00382">
    <property type="entry name" value="AAA"/>
    <property type="match status" value="1"/>
</dbReference>
<dbReference type="RefSeq" id="WP_199384548.1">
    <property type="nucleotide sequence ID" value="NZ_JAEMHM010000010.1"/>
</dbReference>
<dbReference type="SMART" id="SM00448">
    <property type="entry name" value="REC"/>
    <property type="match status" value="1"/>
</dbReference>
<gene>
    <name evidence="6" type="ORF">JFN93_13110</name>
</gene>
<keyword evidence="2" id="KW-0067">ATP-binding</keyword>
<dbReference type="SUPFAM" id="SSF46689">
    <property type="entry name" value="Homeodomain-like"/>
    <property type="match status" value="1"/>
</dbReference>
<evidence type="ECO:0000259" key="5">
    <source>
        <dbReference type="PROSITE" id="PS50110"/>
    </source>
</evidence>
<keyword evidence="3" id="KW-0597">Phosphoprotein</keyword>
<dbReference type="InterPro" id="IPR002078">
    <property type="entry name" value="Sigma_54_int"/>
</dbReference>
<dbReference type="GO" id="GO:0000160">
    <property type="term" value="P:phosphorelay signal transduction system"/>
    <property type="evidence" value="ECO:0007669"/>
    <property type="project" value="InterPro"/>
</dbReference>
<dbReference type="Gene3D" id="3.40.50.2300">
    <property type="match status" value="1"/>
</dbReference>
<dbReference type="InterPro" id="IPR025662">
    <property type="entry name" value="Sigma_54_int_dom_ATP-bd_1"/>
</dbReference>
<dbReference type="Pfam" id="PF25601">
    <property type="entry name" value="AAA_lid_14"/>
    <property type="match status" value="1"/>
</dbReference>
<dbReference type="CDD" id="cd00009">
    <property type="entry name" value="AAA"/>
    <property type="match status" value="1"/>
</dbReference>
<evidence type="ECO:0000256" key="1">
    <source>
        <dbReference type="ARBA" id="ARBA00022741"/>
    </source>
</evidence>
<feature type="domain" description="Response regulatory" evidence="5">
    <location>
        <begin position="8"/>
        <end position="123"/>
    </location>
</feature>
<dbReference type="GO" id="GO:0006355">
    <property type="term" value="P:regulation of DNA-templated transcription"/>
    <property type="evidence" value="ECO:0007669"/>
    <property type="project" value="InterPro"/>
</dbReference>
<evidence type="ECO:0000256" key="2">
    <source>
        <dbReference type="ARBA" id="ARBA00022840"/>
    </source>
</evidence>
<dbReference type="SUPFAM" id="SSF52540">
    <property type="entry name" value="P-loop containing nucleoside triphosphate hydrolases"/>
    <property type="match status" value="1"/>
</dbReference>
<dbReference type="PROSITE" id="PS00675">
    <property type="entry name" value="SIGMA54_INTERACT_1"/>
    <property type="match status" value="1"/>
</dbReference>
<dbReference type="Proteomes" id="UP000636888">
    <property type="component" value="Unassembled WGS sequence"/>
</dbReference>
<dbReference type="PROSITE" id="PS50110">
    <property type="entry name" value="RESPONSE_REGULATORY"/>
    <property type="match status" value="1"/>
</dbReference>
<dbReference type="PANTHER" id="PTHR32071">
    <property type="entry name" value="TRANSCRIPTIONAL REGULATORY PROTEIN"/>
    <property type="match status" value="1"/>
</dbReference>
<dbReference type="Gene3D" id="1.10.10.60">
    <property type="entry name" value="Homeodomain-like"/>
    <property type="match status" value="1"/>
</dbReference>
<dbReference type="Gene3D" id="1.10.8.60">
    <property type="match status" value="1"/>
</dbReference>
<keyword evidence="1" id="KW-0547">Nucleotide-binding</keyword>
<dbReference type="InterPro" id="IPR058031">
    <property type="entry name" value="AAA_lid_NorR"/>
</dbReference>
<dbReference type="AlphaFoldDB" id="A0A8J7LVL1"/>
<dbReference type="SUPFAM" id="SSF52172">
    <property type="entry name" value="CheY-like"/>
    <property type="match status" value="1"/>
</dbReference>
<evidence type="ECO:0000256" key="3">
    <source>
        <dbReference type="PROSITE-ProRule" id="PRU00169"/>
    </source>
</evidence>
<proteinExistence type="predicted"/>
<feature type="domain" description="Sigma-54 factor interaction" evidence="4">
    <location>
        <begin position="153"/>
        <end position="381"/>
    </location>
</feature>
<feature type="modified residue" description="4-aspartylphosphate" evidence="3">
    <location>
        <position position="58"/>
    </location>
</feature>
<evidence type="ECO:0000313" key="6">
    <source>
        <dbReference type="EMBL" id="MBJ6725654.1"/>
    </source>
</evidence>
<dbReference type="Gene3D" id="3.40.50.300">
    <property type="entry name" value="P-loop containing nucleotide triphosphate hydrolases"/>
    <property type="match status" value="1"/>
</dbReference>
<dbReference type="PROSITE" id="PS50045">
    <property type="entry name" value="SIGMA54_INTERACT_4"/>
    <property type="match status" value="1"/>
</dbReference>
<protein>
    <submittedName>
        <fullName evidence="6">Sigma-54-dependent Fis family transcriptional regulator</fullName>
    </submittedName>
</protein>
<dbReference type="FunFam" id="3.40.50.300:FF:000006">
    <property type="entry name" value="DNA-binding transcriptional regulator NtrC"/>
    <property type="match status" value="1"/>
</dbReference>
<reference evidence="6" key="1">
    <citation type="submission" date="2020-12" db="EMBL/GenBank/DDBJ databases">
        <title>Geomonas sp. Red875, isolated from river sediment.</title>
        <authorList>
            <person name="Xu Z."/>
            <person name="Zhang Z."/>
            <person name="Masuda Y."/>
            <person name="Itoh H."/>
            <person name="Senoo K."/>
        </authorList>
    </citation>
    <scope>NUCLEOTIDE SEQUENCE</scope>
    <source>
        <strain evidence="6">Red875</strain>
    </source>
</reference>
<keyword evidence="7" id="KW-1185">Reference proteome</keyword>
<dbReference type="GO" id="GO:0005524">
    <property type="term" value="F:ATP binding"/>
    <property type="evidence" value="ECO:0007669"/>
    <property type="project" value="UniProtKB-KW"/>
</dbReference>
<evidence type="ECO:0000313" key="7">
    <source>
        <dbReference type="Proteomes" id="UP000636888"/>
    </source>
</evidence>
<dbReference type="InterPro" id="IPR001789">
    <property type="entry name" value="Sig_transdc_resp-reg_receiver"/>
</dbReference>
<accession>A0A8J7LVL1</accession>
<dbReference type="Pfam" id="PF00158">
    <property type="entry name" value="Sigma54_activat"/>
    <property type="match status" value="1"/>
</dbReference>
<dbReference type="InterPro" id="IPR011006">
    <property type="entry name" value="CheY-like_superfamily"/>
</dbReference>
<dbReference type="PANTHER" id="PTHR32071:SF13">
    <property type="entry name" value="RESPONSE REGULATOR HSFA"/>
    <property type="match status" value="1"/>
</dbReference>
<name>A0A8J7LVL1_9BACT</name>
<organism evidence="6 7">
    <name type="scientific">Geomesophilobacter sediminis</name>
    <dbReference type="NCBI Taxonomy" id="2798584"/>
    <lineage>
        <taxon>Bacteria</taxon>
        <taxon>Pseudomonadati</taxon>
        <taxon>Thermodesulfobacteriota</taxon>
        <taxon>Desulfuromonadia</taxon>
        <taxon>Geobacterales</taxon>
        <taxon>Geobacteraceae</taxon>
        <taxon>Geomesophilobacter</taxon>
    </lineage>
</organism>
<dbReference type="Pfam" id="PF00072">
    <property type="entry name" value="Response_reg"/>
    <property type="match status" value="1"/>
</dbReference>
<comment type="caution">
    <text evidence="6">The sequence shown here is derived from an EMBL/GenBank/DDBJ whole genome shotgun (WGS) entry which is preliminary data.</text>
</comment>
<dbReference type="InterPro" id="IPR003593">
    <property type="entry name" value="AAA+_ATPase"/>
</dbReference>
<dbReference type="InterPro" id="IPR027417">
    <property type="entry name" value="P-loop_NTPase"/>
</dbReference>
<evidence type="ECO:0000259" key="4">
    <source>
        <dbReference type="PROSITE" id="PS50045"/>
    </source>
</evidence>
<sequence>MIIADPGRVLIVDDEPQILKSYTATLKLSGVKQVVAESDSRRTLEHLAGGAVDVVILDLFMPQPNGMELLPELRERFPQVPVVVVTAAYEPERVVECMKLGAFDYLVKPVENERLLTVLRQAFEWKAMMAQVHDLRDHLVQDRLDHPEAFSDLVTRSRKMRSLFQYLEVLARSPQPVLITGESGTGKELVARALHRLVGSPGELVAINVAGLDDAMFSDALFGHKRSAFTGADQPREGLIARAAGGLLFLDEIGDLGELSQVKLLRLLQESEYYPIGADTPRRSEARIVCATNRDLKKLVAAGKFRNDLYYRLNVHHVALPPLRERKEDIPLLLEHFIARTAEGLGTPPPSYPQELLELLATYHFPGNIRELQGMVSDAVARCQGRMISQAPFRAGMTTGHPPAVLATVPAGNDAAAQRLVEEIWGHFPTLREAEDLLVRLALKTANGNQGTAATMLGLKRQTFNVRLKVKKSKGSKIP</sequence>